<reference evidence="1" key="2">
    <citation type="journal article" date="2015" name="Fish Shellfish Immunol.">
        <title>Early steps in the European eel (Anguilla anguilla)-Vibrio vulnificus interaction in the gills: Role of the RtxA13 toxin.</title>
        <authorList>
            <person name="Callol A."/>
            <person name="Pajuelo D."/>
            <person name="Ebbesson L."/>
            <person name="Teles M."/>
            <person name="MacKenzie S."/>
            <person name="Amaro C."/>
        </authorList>
    </citation>
    <scope>NUCLEOTIDE SEQUENCE</scope>
</reference>
<sequence>MDGLCSVILKQFNKGTSKEQVFTSSPGGAMSQANEELQLTVWNNFGPLL</sequence>
<accession>A0A0E9RW26</accession>
<evidence type="ECO:0000313" key="1">
    <source>
        <dbReference type="EMBL" id="JAH33062.1"/>
    </source>
</evidence>
<organism evidence="1">
    <name type="scientific">Anguilla anguilla</name>
    <name type="common">European freshwater eel</name>
    <name type="synonym">Muraena anguilla</name>
    <dbReference type="NCBI Taxonomy" id="7936"/>
    <lineage>
        <taxon>Eukaryota</taxon>
        <taxon>Metazoa</taxon>
        <taxon>Chordata</taxon>
        <taxon>Craniata</taxon>
        <taxon>Vertebrata</taxon>
        <taxon>Euteleostomi</taxon>
        <taxon>Actinopterygii</taxon>
        <taxon>Neopterygii</taxon>
        <taxon>Teleostei</taxon>
        <taxon>Anguilliformes</taxon>
        <taxon>Anguillidae</taxon>
        <taxon>Anguilla</taxon>
    </lineage>
</organism>
<reference evidence="1" key="1">
    <citation type="submission" date="2014-11" db="EMBL/GenBank/DDBJ databases">
        <authorList>
            <person name="Amaro Gonzalez C."/>
        </authorList>
    </citation>
    <scope>NUCLEOTIDE SEQUENCE</scope>
</reference>
<dbReference type="AlphaFoldDB" id="A0A0E9RW26"/>
<protein>
    <submittedName>
        <fullName evidence="1">Uncharacterized protein</fullName>
    </submittedName>
</protein>
<name>A0A0E9RW26_ANGAN</name>
<proteinExistence type="predicted"/>
<dbReference type="EMBL" id="GBXM01075515">
    <property type="protein sequence ID" value="JAH33062.1"/>
    <property type="molecule type" value="Transcribed_RNA"/>
</dbReference>